<sequence length="520" mass="56432">MYMQRLGLGGPRVQWRKTVLATAMAAAAMPAWAGDTINLGADTTLDYHVTVGYGIGLRTRSPSDALLTPDNINGDDGNRNFKKGSLIQNQVNLLAEGDLKHGDLGFFTRVSSFYDQVYHRSNYNNAPDTVNQPGPFNEFTPTARRYLGGRTKLLSAYAYDTFKLGSTELNVKLGEQVVAWGESLFFGNIAAAQGPADAVKGYVAGAEVKDILLPTPQLSMQWNLTPNFSVLGYYQFQFRPNELVPQGGYFSYADIIGPGSPFMIGPGGMQIPRGPDILPKNRNQWGVGTRWRAEQGTEFGFYHLHYNDTSPNVITSFFPTLQYQQQYFTNIALTGASFSTDLGGINVAGETSYRNGAAVLLNTGDGPLPTRGNVWQSNLSAIYTVGPTFLAASQSLVGEISYVHVTGFTPLQGSTELTNTRGAAAYAINWTLSYKNVFDGWDLDVPLTYSHQFSGNTSLAGSLGSLTGVGDTQLSAGLTFTYMSNLKLGLVYAKYLGTANPVTRPLADRDYVLATATYSF</sequence>
<dbReference type="EMBL" id="CABPRZ010000016">
    <property type="protein sequence ID" value="VVE32340.1"/>
    <property type="molecule type" value="Genomic_DNA"/>
</dbReference>
<feature type="chain" id="PRO_5022660171" description="DUF1302 domain-containing protein" evidence="1">
    <location>
        <begin position="34"/>
        <end position="520"/>
    </location>
</feature>
<proteinExistence type="predicted"/>
<dbReference type="InterPro" id="IPR010727">
    <property type="entry name" value="DUF1302"/>
</dbReference>
<name>A0A5E4X807_9BURK</name>
<keyword evidence="1" id="KW-0732">Signal</keyword>
<evidence type="ECO:0008006" key="4">
    <source>
        <dbReference type="Google" id="ProtNLM"/>
    </source>
</evidence>
<dbReference type="OrthoDB" id="8932625at2"/>
<dbReference type="RefSeq" id="WP_150698440.1">
    <property type="nucleotide sequence ID" value="NZ_CABPRZ010000016.1"/>
</dbReference>
<dbReference type="AlphaFoldDB" id="A0A5E4X807"/>
<evidence type="ECO:0000256" key="1">
    <source>
        <dbReference type="SAM" id="SignalP"/>
    </source>
</evidence>
<evidence type="ECO:0000313" key="2">
    <source>
        <dbReference type="EMBL" id="VVE32340.1"/>
    </source>
</evidence>
<keyword evidence="3" id="KW-1185">Reference proteome</keyword>
<organism evidence="2 3">
    <name type="scientific">Pandoraea terrae</name>
    <dbReference type="NCBI Taxonomy" id="1537710"/>
    <lineage>
        <taxon>Bacteria</taxon>
        <taxon>Pseudomonadati</taxon>
        <taxon>Pseudomonadota</taxon>
        <taxon>Betaproteobacteria</taxon>
        <taxon>Burkholderiales</taxon>
        <taxon>Burkholderiaceae</taxon>
        <taxon>Pandoraea</taxon>
    </lineage>
</organism>
<reference evidence="2 3" key="1">
    <citation type="submission" date="2019-08" db="EMBL/GenBank/DDBJ databases">
        <authorList>
            <person name="Peeters C."/>
        </authorList>
    </citation>
    <scope>NUCLEOTIDE SEQUENCE [LARGE SCALE GENOMIC DNA]</scope>
    <source>
        <strain evidence="2 3">LMG 30175</strain>
    </source>
</reference>
<dbReference type="Pfam" id="PF06980">
    <property type="entry name" value="DUF1302"/>
    <property type="match status" value="1"/>
</dbReference>
<accession>A0A5E4X807</accession>
<evidence type="ECO:0000313" key="3">
    <source>
        <dbReference type="Proteomes" id="UP000414233"/>
    </source>
</evidence>
<protein>
    <recommendedName>
        <fullName evidence="4">DUF1302 domain-containing protein</fullName>
    </recommendedName>
</protein>
<gene>
    <name evidence="2" type="ORF">PTE30175_03622</name>
</gene>
<feature type="signal peptide" evidence="1">
    <location>
        <begin position="1"/>
        <end position="33"/>
    </location>
</feature>
<dbReference type="Proteomes" id="UP000414233">
    <property type="component" value="Unassembled WGS sequence"/>
</dbReference>